<dbReference type="PANTHER" id="PTHR22802">
    <property type="entry name" value="C-TYPE LECTIN SUPERFAMILY MEMBER"/>
    <property type="match status" value="1"/>
</dbReference>
<feature type="non-terminal residue" evidence="2">
    <location>
        <position position="1"/>
    </location>
</feature>
<organism evidence="2 3">
    <name type="scientific">Meganyctiphanes norvegica</name>
    <name type="common">Northern krill</name>
    <name type="synonym">Thysanopoda norvegica</name>
    <dbReference type="NCBI Taxonomy" id="48144"/>
    <lineage>
        <taxon>Eukaryota</taxon>
        <taxon>Metazoa</taxon>
        <taxon>Ecdysozoa</taxon>
        <taxon>Arthropoda</taxon>
        <taxon>Crustacea</taxon>
        <taxon>Multicrustacea</taxon>
        <taxon>Malacostraca</taxon>
        <taxon>Eumalacostraca</taxon>
        <taxon>Eucarida</taxon>
        <taxon>Euphausiacea</taxon>
        <taxon>Euphausiidae</taxon>
        <taxon>Meganyctiphanes</taxon>
    </lineage>
</organism>
<dbReference type="SMART" id="SM00034">
    <property type="entry name" value="CLECT"/>
    <property type="match status" value="1"/>
</dbReference>
<evidence type="ECO:0000313" key="2">
    <source>
        <dbReference type="EMBL" id="CAL4078634.1"/>
    </source>
</evidence>
<dbReference type="Pfam" id="PF00059">
    <property type="entry name" value="Lectin_C"/>
    <property type="match status" value="1"/>
</dbReference>
<dbReference type="SUPFAM" id="SSF56436">
    <property type="entry name" value="C-type lectin-like"/>
    <property type="match status" value="1"/>
</dbReference>
<dbReference type="Gene3D" id="3.10.100.10">
    <property type="entry name" value="Mannose-Binding Protein A, subunit A"/>
    <property type="match status" value="1"/>
</dbReference>
<dbReference type="InterPro" id="IPR001304">
    <property type="entry name" value="C-type_lectin-like"/>
</dbReference>
<protein>
    <recommendedName>
        <fullName evidence="1">C-type lectin domain-containing protein</fullName>
    </recommendedName>
</protein>
<keyword evidence="3" id="KW-1185">Reference proteome</keyword>
<sequence>SVVLRALLQSVVARGSRTAGIPATKISPRIPETTLKDTASWPKPREPQTQLDLYYDNSTMEGRGILCVFIGVLALTIAPVVSQRIQTVELGDSRYFISNQSPYSPQLNWFLAYQYCQTIGMTLLSYGTQEESDMITDFLIENNHMAADYWTSGNQLGSQMWLWMSSGQPFNSTWNAWSPRGAPLVKGDKGCMSQIKGIWSAQNCMDSKHFICEQTRCFYFNYVTTNRGQGEAQPTQG</sequence>
<evidence type="ECO:0000259" key="1">
    <source>
        <dbReference type="PROSITE" id="PS50041"/>
    </source>
</evidence>
<dbReference type="Proteomes" id="UP001497623">
    <property type="component" value="Unassembled WGS sequence"/>
</dbReference>
<dbReference type="InterPro" id="IPR016187">
    <property type="entry name" value="CTDL_fold"/>
</dbReference>
<name>A0AAV2QDT4_MEGNR</name>
<comment type="caution">
    <text evidence="2">The sequence shown here is derived from an EMBL/GenBank/DDBJ whole genome shotgun (WGS) entry which is preliminary data.</text>
</comment>
<dbReference type="CDD" id="cd00037">
    <property type="entry name" value="CLECT"/>
    <property type="match status" value="1"/>
</dbReference>
<reference evidence="2 3" key="1">
    <citation type="submission" date="2024-05" db="EMBL/GenBank/DDBJ databases">
        <authorList>
            <person name="Wallberg A."/>
        </authorList>
    </citation>
    <scope>NUCLEOTIDE SEQUENCE [LARGE SCALE GENOMIC DNA]</scope>
</reference>
<dbReference type="EMBL" id="CAXKWB010005480">
    <property type="protein sequence ID" value="CAL4078634.1"/>
    <property type="molecule type" value="Genomic_DNA"/>
</dbReference>
<dbReference type="AlphaFoldDB" id="A0AAV2QDT4"/>
<dbReference type="InterPro" id="IPR051004">
    <property type="entry name" value="DC-SIGN_domain-containing"/>
</dbReference>
<gene>
    <name evidence="2" type="ORF">MNOR_LOCUS10709</name>
</gene>
<dbReference type="PROSITE" id="PS50041">
    <property type="entry name" value="C_TYPE_LECTIN_2"/>
    <property type="match status" value="1"/>
</dbReference>
<evidence type="ECO:0000313" key="3">
    <source>
        <dbReference type="Proteomes" id="UP001497623"/>
    </source>
</evidence>
<dbReference type="InterPro" id="IPR016186">
    <property type="entry name" value="C-type_lectin-like/link_sf"/>
</dbReference>
<dbReference type="PANTHER" id="PTHR22802:SF421">
    <property type="entry name" value="MIP03875P"/>
    <property type="match status" value="1"/>
</dbReference>
<accession>A0AAV2QDT4</accession>
<proteinExistence type="predicted"/>
<feature type="domain" description="C-type lectin" evidence="1">
    <location>
        <begin position="90"/>
        <end position="213"/>
    </location>
</feature>